<keyword evidence="2" id="KW-1185">Reference proteome</keyword>
<dbReference type="KEGG" id="fpal:HYN49_06020"/>
<gene>
    <name evidence="1" type="ORF">HYN49_06020</name>
</gene>
<evidence type="ECO:0000313" key="1">
    <source>
        <dbReference type="EMBL" id="AWI25489.1"/>
    </source>
</evidence>
<dbReference type="Proteomes" id="UP000244937">
    <property type="component" value="Chromosome"/>
</dbReference>
<evidence type="ECO:0000313" key="2">
    <source>
        <dbReference type="Proteomes" id="UP000244937"/>
    </source>
</evidence>
<dbReference type="AlphaFoldDB" id="A0A2S1SGI8"/>
<accession>A0A2S1SGI8</accession>
<dbReference type="EMBL" id="CP029187">
    <property type="protein sequence ID" value="AWI25489.1"/>
    <property type="molecule type" value="Genomic_DNA"/>
</dbReference>
<organism evidence="1 2">
    <name type="scientific">Flavobacterium pallidum</name>
    <dbReference type="NCBI Taxonomy" id="2172098"/>
    <lineage>
        <taxon>Bacteria</taxon>
        <taxon>Pseudomonadati</taxon>
        <taxon>Bacteroidota</taxon>
        <taxon>Flavobacteriia</taxon>
        <taxon>Flavobacteriales</taxon>
        <taxon>Flavobacteriaceae</taxon>
        <taxon>Flavobacterium</taxon>
    </lineage>
</organism>
<sequence length="59" mass="6786">MPKFASSFCEERSTILEKMKSKNVITKKSGDGEDRSFRLKSIKNINKKKTNKFETPSCL</sequence>
<name>A0A2S1SGI8_9FLAO</name>
<protein>
    <submittedName>
        <fullName evidence="1">Uncharacterized protein</fullName>
    </submittedName>
</protein>
<reference evidence="1 2" key="1">
    <citation type="submission" date="2018-05" db="EMBL/GenBank/DDBJ databases">
        <title>Genome sequencing of Flavobacterium sp. HYN0049.</title>
        <authorList>
            <person name="Yi H."/>
            <person name="Baek C."/>
        </authorList>
    </citation>
    <scope>NUCLEOTIDE SEQUENCE [LARGE SCALE GENOMIC DNA]</scope>
    <source>
        <strain evidence="1 2">HYN0049</strain>
    </source>
</reference>
<proteinExistence type="predicted"/>